<evidence type="ECO:0000313" key="1">
    <source>
        <dbReference type="EMBL" id="AKL79715.1"/>
    </source>
</evidence>
<reference evidence="1" key="1">
    <citation type="submission" date="2015-04" db="EMBL/GenBank/DDBJ databases">
        <title>Plasmid pWcMBF8-1 isolated from Weissella confusa strain MBF8-1 carries a bacteriocin-encoding locus.</title>
        <authorList>
            <person name="Malik A."/>
            <person name="Heng N.C.K."/>
        </authorList>
    </citation>
    <scope>NUCLEOTIDE SEQUENCE</scope>
    <source>
        <strain evidence="1">MBF8-1</strain>
        <plasmid evidence="1">pWcMBF8-1</plasmid>
    </source>
</reference>
<geneLocation type="plasmid" evidence="1">
    <name>pWcMBF8-1</name>
</geneLocation>
<organism evidence="1">
    <name type="scientific">Weissella confusa</name>
    <name type="common">Lactobacillus confusus</name>
    <dbReference type="NCBI Taxonomy" id="1583"/>
    <lineage>
        <taxon>Bacteria</taxon>
        <taxon>Bacillati</taxon>
        <taxon>Bacillota</taxon>
        <taxon>Bacilli</taxon>
        <taxon>Lactobacillales</taxon>
        <taxon>Lactobacillaceae</taxon>
        <taxon>Weissella</taxon>
    </lineage>
</organism>
<dbReference type="RefSeq" id="WP_172686066.1">
    <property type="nucleotide sequence ID" value="NZ_KR350502.1"/>
</dbReference>
<proteinExistence type="predicted"/>
<gene>
    <name evidence="1" type="ORF">pWcMBF8-1_3</name>
</gene>
<sequence>MNSKINIALRGRDYMGKSKTHYGICCVCGKPGNLTFEHIPPKKTNNTHQIKKIIDPIAFFEDEKEFNEKIKEVKFKLGNQKGMGDWTLCSHCNNYFGGQYANEFIPFYNELADFFKGNYYEIINRSNAGYLDIQIQANINFFRFQKQVVSMLMSTSKGVYKDYFKDYLLDAKNTNFPTKKFKIIMNGYLDFNVFGVNGHMMGANLSGGFEIVGSEIQVFPLGFTLVELNGSENEKNINFGLDITNWFDEKDCQQQKEFSLRTYIKSQPFPYYISGVTP</sequence>
<evidence type="ECO:0008006" key="2">
    <source>
        <dbReference type="Google" id="ProtNLM"/>
    </source>
</evidence>
<dbReference type="AlphaFoldDB" id="A0A0N7CIG9"/>
<protein>
    <recommendedName>
        <fullName evidence="2">HNH endonuclease 5 domain-containing protein</fullName>
    </recommendedName>
</protein>
<accession>A0A0N7CIG9</accession>
<name>A0A0N7CIG9_WEICO</name>
<dbReference type="EMBL" id="KR350502">
    <property type="protein sequence ID" value="AKL79715.1"/>
    <property type="molecule type" value="Genomic_DNA"/>
</dbReference>
<keyword evidence="1" id="KW-0614">Plasmid</keyword>